<keyword evidence="4" id="KW-0227">DNA damage</keyword>
<dbReference type="OrthoDB" id="47785at2759"/>
<evidence type="ECO:0000313" key="14">
    <source>
        <dbReference type="Proteomes" id="UP000749559"/>
    </source>
</evidence>
<comment type="subcellular location">
    <subcellularLocation>
        <location evidence="1">Nucleus</location>
    </subcellularLocation>
</comment>
<feature type="binding site" evidence="10">
    <location>
        <position position="672"/>
    </location>
    <ligand>
        <name>substrate</name>
    </ligand>
</feature>
<protein>
    <recommendedName>
        <fullName evidence="15">Tyrosyl-DNA phosphodiesterase 1</fullName>
    </recommendedName>
</protein>
<dbReference type="AlphaFoldDB" id="A0A8S4PDB6"/>
<evidence type="ECO:0000256" key="5">
    <source>
        <dbReference type="ARBA" id="ARBA00022801"/>
    </source>
</evidence>
<evidence type="ECO:0008006" key="15">
    <source>
        <dbReference type="Google" id="ProtNLM"/>
    </source>
</evidence>
<dbReference type="CDD" id="cd09193">
    <property type="entry name" value="PLDc_mTdp1_1"/>
    <property type="match status" value="1"/>
</dbReference>
<dbReference type="Pfam" id="PF06087">
    <property type="entry name" value="Tyr-DNA_phospho"/>
    <property type="match status" value="1"/>
</dbReference>
<evidence type="ECO:0000256" key="8">
    <source>
        <dbReference type="ARBA" id="ARBA00023242"/>
    </source>
</evidence>
<feature type="compositionally biased region" description="Basic and acidic residues" evidence="12">
    <location>
        <begin position="245"/>
        <end position="264"/>
    </location>
</feature>
<name>A0A8S4PDB6_OWEFU</name>
<evidence type="ECO:0000256" key="9">
    <source>
        <dbReference type="PIRSR" id="PIRSR610347-1"/>
    </source>
</evidence>
<dbReference type="SUPFAM" id="SSF56024">
    <property type="entry name" value="Phospholipase D/nuclease"/>
    <property type="match status" value="2"/>
</dbReference>
<dbReference type="GO" id="GO:0003697">
    <property type="term" value="F:single-stranded DNA binding"/>
    <property type="evidence" value="ECO:0007669"/>
    <property type="project" value="TreeGrafter"/>
</dbReference>
<reference evidence="13" key="1">
    <citation type="submission" date="2022-03" db="EMBL/GenBank/DDBJ databases">
        <authorList>
            <person name="Martin C."/>
        </authorList>
    </citation>
    <scope>NUCLEOTIDE SEQUENCE</scope>
</reference>
<evidence type="ECO:0000256" key="6">
    <source>
        <dbReference type="ARBA" id="ARBA00022839"/>
    </source>
</evidence>
<dbReference type="PANTHER" id="PTHR12415:SF0">
    <property type="entry name" value="TYROSYL-DNA PHOSPHODIESTERASE 1"/>
    <property type="match status" value="1"/>
</dbReference>
<sequence length="781" mass="88014">MGSQINGGMDSHRVCIHNLLDFVQCNSCLKARNERNEFENGAFNVGVIPDGQMAELIQDDEELARKLQIEFDAELLEASKRQEEDDYALAVSIAQGAHDISDSDSDNILFEHEHVNNIEECIDTFQQNQLKSAKRTHINNNAHIENNNYNVQTEILASDSDSDCTVDLESNKSEGNLLDNKHRQLPVGNKDPDLYYNKMESKFTSRSCKAPLKRSHSGHDISDSDSSNDETESKGALIEQTISDSDSKNSDIIIDEPKTRDVSKIKGKSKCSTVSGSSTPGTSLSKENRQNKHSTDSLKRDYSKSPPSKKQRLDKASLQTAKHSSSSSSRSDPLNIIEACQPLNFLLTKVTGIQEKYNRSGAVGIKDLLSPSLGSLQESVQFNYMIDIPWLVQQYPPQFRSKPLVIVHGHQRQAKMDMDVAADHYKHIKLVNAKLEIMYGTHHTKMMLLFYDIGMRVVIHTANLIEKDWHQKTQGVWISPMFPKCKTASDAKDSSTNFKQDLIQYMEAYRTPHFKSWLEKIKLHDMSSAKVHIIASVPGRHIGPAKQTWGHFKLRKILRQLGPGNSCKSWPVIGQFSSIGSMGPTKESWVYGEFTESLATTKDGGASLTMKPTLKLIYPSKDNVRTSLEGYPAGGSLPYSIKTAVKQQYMHQFWNHWKSEHRGRSAACPHIKTYTRSHPDGTSIAWFAVTSANLSKAAWGALEKKGQQLMIRSYEIGVLFLPQNYGLEKFKTLEHASEDPLAFPVPYDLPPTHYEKSDRPWVWDIPYMDKPDTHGNKWCPQ</sequence>
<feature type="compositionally biased region" description="Basic and acidic residues" evidence="12">
    <location>
        <begin position="286"/>
        <end position="303"/>
    </location>
</feature>
<evidence type="ECO:0000256" key="7">
    <source>
        <dbReference type="ARBA" id="ARBA00023204"/>
    </source>
</evidence>
<feature type="compositionally biased region" description="Low complexity" evidence="12">
    <location>
        <begin position="272"/>
        <end position="285"/>
    </location>
</feature>
<evidence type="ECO:0000256" key="2">
    <source>
        <dbReference type="ARBA" id="ARBA00010205"/>
    </source>
</evidence>
<feature type="active site" description="Proton donor/acceptor" evidence="9">
    <location>
        <position position="670"/>
    </location>
</feature>
<comment type="similarity">
    <text evidence="2">Belongs to the tyrosyl-DNA phosphodiesterase family.</text>
</comment>
<dbReference type="Gene3D" id="3.30.870.10">
    <property type="entry name" value="Endonuclease Chain A"/>
    <property type="match status" value="2"/>
</dbReference>
<feature type="site" description="Interaction with DNA" evidence="11">
    <location>
        <position position="695"/>
    </location>
</feature>
<keyword evidence="8" id="KW-0539">Nucleus</keyword>
<evidence type="ECO:0000256" key="12">
    <source>
        <dbReference type="SAM" id="MobiDB-lite"/>
    </source>
</evidence>
<dbReference type="GO" id="GO:0003690">
    <property type="term" value="F:double-stranded DNA binding"/>
    <property type="evidence" value="ECO:0007669"/>
    <property type="project" value="TreeGrafter"/>
</dbReference>
<accession>A0A8S4PDB6</accession>
<dbReference type="InterPro" id="IPR010347">
    <property type="entry name" value="Tdp1"/>
</dbReference>
<dbReference type="CDD" id="cd09195">
    <property type="entry name" value="PLDc_mTdp1_2"/>
    <property type="match status" value="1"/>
</dbReference>
<dbReference type="EMBL" id="CAIIXF020000008">
    <property type="protein sequence ID" value="CAH1792376.1"/>
    <property type="molecule type" value="Genomic_DNA"/>
</dbReference>
<dbReference type="PANTHER" id="PTHR12415">
    <property type="entry name" value="TYROSYL-DNA PHOSPHODIESTERASE 1"/>
    <property type="match status" value="1"/>
</dbReference>
<feature type="region of interest" description="Disordered" evidence="12">
    <location>
        <begin position="205"/>
        <end position="333"/>
    </location>
</feature>
<dbReference type="GO" id="GO:0017005">
    <property type="term" value="F:3'-tyrosyl-DNA phosphodiesterase activity"/>
    <property type="evidence" value="ECO:0007669"/>
    <property type="project" value="TreeGrafter"/>
</dbReference>
<dbReference type="GO" id="GO:0006281">
    <property type="term" value="P:DNA repair"/>
    <property type="evidence" value="ECO:0007669"/>
    <property type="project" value="UniProtKB-KW"/>
</dbReference>
<comment type="caution">
    <text evidence="13">The sequence shown here is derived from an EMBL/GenBank/DDBJ whole genome shotgun (WGS) entry which is preliminary data.</text>
</comment>
<evidence type="ECO:0000256" key="10">
    <source>
        <dbReference type="PIRSR" id="PIRSR610347-2"/>
    </source>
</evidence>
<keyword evidence="7" id="KW-0234">DNA repair</keyword>
<dbReference type="GO" id="GO:0004527">
    <property type="term" value="F:exonuclease activity"/>
    <property type="evidence" value="ECO:0007669"/>
    <property type="project" value="UniProtKB-KW"/>
</dbReference>
<dbReference type="GO" id="GO:0005634">
    <property type="term" value="C:nucleus"/>
    <property type="evidence" value="ECO:0007669"/>
    <property type="project" value="UniProtKB-SubCell"/>
</dbReference>
<proteinExistence type="inferred from homology"/>
<organism evidence="13 14">
    <name type="scientific">Owenia fusiformis</name>
    <name type="common">Polychaete worm</name>
    <dbReference type="NCBI Taxonomy" id="6347"/>
    <lineage>
        <taxon>Eukaryota</taxon>
        <taxon>Metazoa</taxon>
        <taxon>Spiralia</taxon>
        <taxon>Lophotrochozoa</taxon>
        <taxon>Annelida</taxon>
        <taxon>Polychaeta</taxon>
        <taxon>Sedentaria</taxon>
        <taxon>Canalipalpata</taxon>
        <taxon>Sabellida</taxon>
        <taxon>Oweniida</taxon>
        <taxon>Oweniidae</taxon>
        <taxon>Owenia</taxon>
    </lineage>
</organism>
<evidence type="ECO:0000256" key="3">
    <source>
        <dbReference type="ARBA" id="ARBA00022722"/>
    </source>
</evidence>
<evidence type="ECO:0000313" key="13">
    <source>
        <dbReference type="EMBL" id="CAH1792376.1"/>
    </source>
</evidence>
<evidence type="ECO:0000256" key="4">
    <source>
        <dbReference type="ARBA" id="ARBA00022763"/>
    </source>
</evidence>
<feature type="region of interest" description="Disordered" evidence="12">
    <location>
        <begin position="166"/>
        <end position="193"/>
    </location>
</feature>
<keyword evidence="3" id="KW-0540">Nuclease</keyword>
<keyword evidence="5" id="KW-0378">Hydrolase</keyword>
<evidence type="ECO:0000256" key="1">
    <source>
        <dbReference type="ARBA" id="ARBA00004123"/>
    </source>
</evidence>
<gene>
    <name evidence="13" type="ORF">OFUS_LOCUS17343</name>
</gene>
<keyword evidence="6" id="KW-0269">Exonuclease</keyword>
<evidence type="ECO:0000256" key="11">
    <source>
        <dbReference type="PIRSR" id="PIRSR610347-3"/>
    </source>
</evidence>
<feature type="binding site" evidence="10">
    <location>
        <position position="445"/>
    </location>
    <ligand>
        <name>substrate</name>
    </ligand>
</feature>
<feature type="active site" description="Nucleophile" evidence="9">
    <location>
        <position position="443"/>
    </location>
</feature>
<dbReference type="Proteomes" id="UP000749559">
    <property type="component" value="Unassembled WGS sequence"/>
</dbReference>
<keyword evidence="14" id="KW-1185">Reference proteome</keyword>